<evidence type="ECO:0000313" key="3">
    <source>
        <dbReference type="Proteomes" id="UP001159405"/>
    </source>
</evidence>
<sequence length="393" mass="44479">MSFEIGKKCEGLHEGRWYVCTILACEKDGYSVTFDGWSRKFDTVLAPEFVRTRSTIDSRKRKPWTPSINFNKLLPDDEVSIDVEGSRKQALVQVVDTFREQLTVECESVQLTVAFRDVLPSPVFTPVVKRKRPAAPRVVTPSEPAPTPPQVPTPVSYTAPQFMAIVRPDGTEIGCGDLVNLSPNAADVVFLVLEVYQEQMSGDLLMNAQKCQLSHGVAVRSSSNFRLTCPVSEVYKLQNPKFSPQLKKEVLEVRQRSILRFSQSLQLNASNRSYQLQARRNDIAAKLRQEIQKGMSLKVARTFTIRLGPADLRHDLELLGLAIENSFKVEKPKNRLADLDPLLGKNWDIKLKQDDRFFYITSTEIALEMPSRTLLVKIKFAESTCPFRQDSFP</sequence>
<keyword evidence="3" id="KW-1185">Reference proteome</keyword>
<accession>A0ABN8RSM4</accession>
<dbReference type="Proteomes" id="UP001159405">
    <property type="component" value="Unassembled WGS sequence"/>
</dbReference>
<dbReference type="EMBL" id="CALNXK010000324">
    <property type="protein sequence ID" value="CAH3182481.1"/>
    <property type="molecule type" value="Genomic_DNA"/>
</dbReference>
<protein>
    <submittedName>
        <fullName evidence="2">Uncharacterized protein</fullName>
    </submittedName>
</protein>
<gene>
    <name evidence="2" type="ORF">PLOB_00026993</name>
</gene>
<feature type="region of interest" description="Disordered" evidence="1">
    <location>
        <begin position="134"/>
        <end position="153"/>
    </location>
</feature>
<feature type="compositionally biased region" description="Pro residues" evidence="1">
    <location>
        <begin position="143"/>
        <end position="152"/>
    </location>
</feature>
<evidence type="ECO:0000313" key="2">
    <source>
        <dbReference type="EMBL" id="CAH3182481.1"/>
    </source>
</evidence>
<dbReference type="Gene3D" id="2.30.30.140">
    <property type="match status" value="1"/>
</dbReference>
<reference evidence="2 3" key="1">
    <citation type="submission" date="2022-05" db="EMBL/GenBank/DDBJ databases">
        <authorList>
            <consortium name="Genoscope - CEA"/>
            <person name="William W."/>
        </authorList>
    </citation>
    <scope>NUCLEOTIDE SEQUENCE [LARGE SCALE GENOMIC DNA]</scope>
</reference>
<evidence type="ECO:0000256" key="1">
    <source>
        <dbReference type="SAM" id="MobiDB-lite"/>
    </source>
</evidence>
<dbReference type="InterPro" id="IPR016197">
    <property type="entry name" value="Chromo-like_dom_sf"/>
</dbReference>
<organism evidence="2 3">
    <name type="scientific">Porites lobata</name>
    <dbReference type="NCBI Taxonomy" id="104759"/>
    <lineage>
        <taxon>Eukaryota</taxon>
        <taxon>Metazoa</taxon>
        <taxon>Cnidaria</taxon>
        <taxon>Anthozoa</taxon>
        <taxon>Hexacorallia</taxon>
        <taxon>Scleractinia</taxon>
        <taxon>Fungiina</taxon>
        <taxon>Poritidae</taxon>
        <taxon>Porites</taxon>
    </lineage>
</organism>
<name>A0ABN8RSM4_9CNID</name>
<proteinExistence type="predicted"/>
<dbReference type="SUPFAM" id="SSF54160">
    <property type="entry name" value="Chromo domain-like"/>
    <property type="match status" value="1"/>
</dbReference>
<comment type="caution">
    <text evidence="2">The sequence shown here is derived from an EMBL/GenBank/DDBJ whole genome shotgun (WGS) entry which is preliminary data.</text>
</comment>